<keyword evidence="1" id="KW-0812">Transmembrane</keyword>
<evidence type="ECO:0000256" key="1">
    <source>
        <dbReference type="SAM" id="Phobius"/>
    </source>
</evidence>
<gene>
    <name evidence="2" type="ORF">GGD89_003573</name>
</gene>
<comment type="caution">
    <text evidence="2">The sequence shown here is derived from an EMBL/GenBank/DDBJ whole genome shotgun (WGS) entry which is preliminary data.</text>
</comment>
<keyword evidence="1" id="KW-1133">Transmembrane helix</keyword>
<feature type="transmembrane region" description="Helical" evidence="1">
    <location>
        <begin position="87"/>
        <end position="112"/>
    </location>
</feature>
<keyword evidence="3" id="KW-1185">Reference proteome</keyword>
<feature type="transmembrane region" description="Helical" evidence="1">
    <location>
        <begin position="337"/>
        <end position="358"/>
    </location>
</feature>
<feature type="transmembrane region" description="Helical" evidence="1">
    <location>
        <begin position="50"/>
        <end position="67"/>
    </location>
</feature>
<evidence type="ECO:0000313" key="3">
    <source>
        <dbReference type="Proteomes" id="UP000554286"/>
    </source>
</evidence>
<organism evidence="2 3">
    <name type="scientific">Roseospira visakhapatnamensis</name>
    <dbReference type="NCBI Taxonomy" id="390880"/>
    <lineage>
        <taxon>Bacteria</taxon>
        <taxon>Pseudomonadati</taxon>
        <taxon>Pseudomonadota</taxon>
        <taxon>Alphaproteobacteria</taxon>
        <taxon>Rhodospirillales</taxon>
        <taxon>Rhodospirillaceae</taxon>
        <taxon>Roseospira</taxon>
    </lineage>
</organism>
<keyword evidence="1" id="KW-0472">Membrane</keyword>
<accession>A0A7W6WBV2</accession>
<dbReference type="AlphaFoldDB" id="A0A7W6WBV2"/>
<evidence type="ECO:0008006" key="4">
    <source>
        <dbReference type="Google" id="ProtNLM"/>
    </source>
</evidence>
<proteinExistence type="predicted"/>
<dbReference type="EMBL" id="JACIGK010000038">
    <property type="protein sequence ID" value="MBB4267921.1"/>
    <property type="molecule type" value="Genomic_DNA"/>
</dbReference>
<reference evidence="2 3" key="1">
    <citation type="submission" date="2020-08" db="EMBL/GenBank/DDBJ databases">
        <title>Genome sequencing of Purple Non-Sulfur Bacteria from various extreme environments.</title>
        <authorList>
            <person name="Mayer M."/>
        </authorList>
    </citation>
    <scope>NUCLEOTIDE SEQUENCE [LARGE SCALE GENOMIC DNA]</scope>
    <source>
        <strain evidence="2 3">JA131</strain>
    </source>
</reference>
<dbReference type="RefSeq" id="WP_184048157.1">
    <property type="nucleotide sequence ID" value="NZ_JACIGK010000038.1"/>
</dbReference>
<dbReference type="Proteomes" id="UP000554286">
    <property type="component" value="Unassembled WGS sequence"/>
</dbReference>
<evidence type="ECO:0000313" key="2">
    <source>
        <dbReference type="EMBL" id="MBB4267921.1"/>
    </source>
</evidence>
<protein>
    <recommendedName>
        <fullName evidence="4">DUF4407 domain-containing protein</fullName>
    </recommendedName>
</protein>
<name>A0A7W6WBV2_9PROT</name>
<sequence>MYSSYRAYIELTERLTAGLLLFLMAATAFYTFRGASVVLASDGGGVMDRLASMVYALGVAAMTYLFWRHAMNIVPAMTNWRDWLRAFAVLVLGACAIVATSSWLNVMALAGAEVQKIELHRTITRFETAHDAFARRLSTTAALRGSLTQGARDLHGWAEAEAAHGAISGFSGRGSVHAALTASAGQMAGVAGTLDEGLAEAEALAGRARDHLAAMRAMADSQAPLGQRLNDFASEADRLRSALVAMGTMDLAGTVARDMERIGGPAVSMEPSARSQAIARAQSSALGKVESIKASIAGPIADAAGRMSETSMPDVPLYRRTSTVRAVWDQAGQLVPYWAGGVALDLMPVLLILFLSVLRRALHPKTQTDDRDKGVDMTIREVRRARAAMDELLGRQIPKTPSK</sequence>